<keyword evidence="2" id="KW-0812">Transmembrane</keyword>
<keyword evidence="5" id="KW-1185">Reference proteome</keyword>
<comment type="caution">
    <text evidence="4">The sequence shown here is derived from an EMBL/GenBank/DDBJ whole genome shotgun (WGS) entry which is preliminary data.</text>
</comment>
<dbReference type="EC" id="3.4.-.-" evidence="4"/>
<feature type="region of interest" description="Disordered" evidence="1">
    <location>
        <begin position="188"/>
        <end position="220"/>
    </location>
</feature>
<feature type="region of interest" description="Disordered" evidence="1">
    <location>
        <begin position="1"/>
        <end position="36"/>
    </location>
</feature>
<feature type="compositionally biased region" description="Low complexity" evidence="1">
    <location>
        <begin position="193"/>
        <end position="209"/>
    </location>
</feature>
<keyword evidence="2" id="KW-1133">Transmembrane helix</keyword>
<dbReference type="Pfam" id="PF02517">
    <property type="entry name" value="Rce1-like"/>
    <property type="match status" value="1"/>
</dbReference>
<evidence type="ECO:0000256" key="2">
    <source>
        <dbReference type="SAM" id="Phobius"/>
    </source>
</evidence>
<proteinExistence type="predicted"/>
<keyword evidence="2" id="KW-0472">Membrane</keyword>
<dbReference type="Proteomes" id="UP001596091">
    <property type="component" value="Unassembled WGS sequence"/>
</dbReference>
<evidence type="ECO:0000313" key="5">
    <source>
        <dbReference type="Proteomes" id="UP001596091"/>
    </source>
</evidence>
<evidence type="ECO:0000313" key="4">
    <source>
        <dbReference type="EMBL" id="MFC5864192.1"/>
    </source>
</evidence>
<feature type="transmembrane region" description="Helical" evidence="2">
    <location>
        <begin position="57"/>
        <end position="76"/>
    </location>
</feature>
<feature type="domain" description="CAAX prenyl protease 2/Lysostaphin resistance protein A-like" evidence="3">
    <location>
        <begin position="241"/>
        <end position="330"/>
    </location>
</feature>
<feature type="transmembrane region" description="Helical" evidence="2">
    <location>
        <begin position="270"/>
        <end position="288"/>
    </location>
</feature>
<name>A0ABW1ELN0_9BACT</name>
<dbReference type="EMBL" id="JBHSPH010000008">
    <property type="protein sequence ID" value="MFC5864192.1"/>
    <property type="molecule type" value="Genomic_DNA"/>
</dbReference>
<feature type="transmembrane region" description="Helical" evidence="2">
    <location>
        <begin position="294"/>
        <end position="311"/>
    </location>
</feature>
<organism evidence="4 5">
    <name type="scientific">Acidicapsa dinghuensis</name>
    <dbReference type="NCBI Taxonomy" id="2218256"/>
    <lineage>
        <taxon>Bacteria</taxon>
        <taxon>Pseudomonadati</taxon>
        <taxon>Acidobacteriota</taxon>
        <taxon>Terriglobia</taxon>
        <taxon>Terriglobales</taxon>
        <taxon>Acidobacteriaceae</taxon>
        <taxon>Acidicapsa</taxon>
    </lineage>
</organism>
<keyword evidence="4" id="KW-0378">Hydrolase</keyword>
<accession>A0ABW1ELN0</accession>
<feature type="transmembrane region" description="Helical" evidence="2">
    <location>
        <begin position="241"/>
        <end position="263"/>
    </location>
</feature>
<dbReference type="PANTHER" id="PTHR43592:SF15">
    <property type="entry name" value="CAAX AMINO TERMINAL PROTEASE FAMILY PROTEIN"/>
    <property type="match status" value="1"/>
</dbReference>
<sequence>MPDNEFFQEPGQPTQPPVIEPPELPAPDDTFLPETTAGVSEQPFPIETQKPRAIAPIWHTLILVVGILAFSIWGAVKKDSNPFVPSQHALSAHEQAAPHQHGVDSIRLIRYGLTGLIELAIVAWVIFGLRLRKVPFRSLFGAWPRGLNNITMEAIIAAAFWLTSMAILVVLALTWAFTEIQIDKYHRAHETHQTAPSPSTSQPGTSQKPALKQNEEKTPDEKQADLIRELTELAPANGVEIVGWGLLCLIVGFSEEVVFRGYLQTQSILVLRKLPVGLVFTAVIFGLAHGYQGVRGIVLISVYGLLFGIITRMRRNLFPGMLAHSWHDFFTGMMLALIRASGLLNHLPHAH</sequence>
<protein>
    <submittedName>
        <fullName evidence="4">CPBP family intramembrane glutamic endopeptidase</fullName>
        <ecNumber evidence="4">3.4.-.-</ecNumber>
    </submittedName>
</protein>
<dbReference type="GO" id="GO:0016787">
    <property type="term" value="F:hydrolase activity"/>
    <property type="evidence" value="ECO:0007669"/>
    <property type="project" value="UniProtKB-KW"/>
</dbReference>
<dbReference type="RefSeq" id="WP_263340647.1">
    <property type="nucleotide sequence ID" value="NZ_JAGSYH010000006.1"/>
</dbReference>
<dbReference type="PANTHER" id="PTHR43592">
    <property type="entry name" value="CAAX AMINO TERMINAL PROTEASE"/>
    <property type="match status" value="1"/>
</dbReference>
<feature type="transmembrane region" description="Helical" evidence="2">
    <location>
        <begin position="150"/>
        <end position="177"/>
    </location>
</feature>
<feature type="compositionally biased region" description="Pro residues" evidence="1">
    <location>
        <begin position="13"/>
        <end position="25"/>
    </location>
</feature>
<reference evidence="5" key="1">
    <citation type="journal article" date="2019" name="Int. J. Syst. Evol. Microbiol.">
        <title>The Global Catalogue of Microorganisms (GCM) 10K type strain sequencing project: providing services to taxonomists for standard genome sequencing and annotation.</title>
        <authorList>
            <consortium name="The Broad Institute Genomics Platform"/>
            <consortium name="The Broad Institute Genome Sequencing Center for Infectious Disease"/>
            <person name="Wu L."/>
            <person name="Ma J."/>
        </authorList>
    </citation>
    <scope>NUCLEOTIDE SEQUENCE [LARGE SCALE GENOMIC DNA]</scope>
    <source>
        <strain evidence="5">JCM 4087</strain>
    </source>
</reference>
<gene>
    <name evidence="4" type="ORF">ACFPT7_17940</name>
</gene>
<evidence type="ECO:0000259" key="3">
    <source>
        <dbReference type="Pfam" id="PF02517"/>
    </source>
</evidence>
<dbReference type="InterPro" id="IPR003675">
    <property type="entry name" value="Rce1/LyrA-like_dom"/>
</dbReference>
<feature type="transmembrane region" description="Helical" evidence="2">
    <location>
        <begin position="108"/>
        <end position="129"/>
    </location>
</feature>
<evidence type="ECO:0000256" key="1">
    <source>
        <dbReference type="SAM" id="MobiDB-lite"/>
    </source>
</evidence>